<gene>
    <name evidence="1" type="ordered locus">Avi_9861</name>
</gene>
<evidence type="ECO:0000313" key="2">
    <source>
        <dbReference type="Proteomes" id="UP000001596"/>
    </source>
</evidence>
<organism evidence="1 2">
    <name type="scientific">Allorhizobium ampelinum (strain ATCC BAA-846 / DSM 112012 / S4)</name>
    <name type="common">Agrobacterium vitis (strain S4)</name>
    <dbReference type="NCBI Taxonomy" id="311402"/>
    <lineage>
        <taxon>Bacteria</taxon>
        <taxon>Pseudomonadati</taxon>
        <taxon>Pseudomonadota</taxon>
        <taxon>Alphaproteobacteria</taxon>
        <taxon>Hyphomicrobiales</taxon>
        <taxon>Rhizobiaceae</taxon>
        <taxon>Rhizobium/Agrobacterium group</taxon>
        <taxon>Allorhizobium</taxon>
        <taxon>Allorhizobium ampelinum</taxon>
    </lineage>
</organism>
<dbReference type="AlphaFoldDB" id="B9K627"/>
<reference evidence="1 2" key="1">
    <citation type="journal article" date="2009" name="J. Bacteriol.">
        <title>Genome sequences of three Agrobacterium biovars help elucidate the evolution of multichromosome genomes in bacteria.</title>
        <authorList>
            <person name="Slater S.C."/>
            <person name="Goldman B.S."/>
            <person name="Goodner B."/>
            <person name="Setubal J.C."/>
            <person name="Farrand S.K."/>
            <person name="Nester E.W."/>
            <person name="Burr T.J."/>
            <person name="Banta L."/>
            <person name="Dickerman A.W."/>
            <person name="Paulsen I."/>
            <person name="Otten L."/>
            <person name="Suen G."/>
            <person name="Welch R."/>
            <person name="Almeida N.F."/>
            <person name="Arnold F."/>
            <person name="Burton O.T."/>
            <person name="Du Z."/>
            <person name="Ewing A."/>
            <person name="Godsy E."/>
            <person name="Heisel S."/>
            <person name="Houmiel K.L."/>
            <person name="Jhaveri J."/>
            <person name="Lu J."/>
            <person name="Miller N.M."/>
            <person name="Norton S."/>
            <person name="Chen Q."/>
            <person name="Phoolcharoen W."/>
            <person name="Ohlin V."/>
            <person name="Ondrusek D."/>
            <person name="Pride N."/>
            <person name="Stricklin S.L."/>
            <person name="Sun J."/>
            <person name="Wheeler C."/>
            <person name="Wilson L."/>
            <person name="Zhu H."/>
            <person name="Wood D.W."/>
        </authorList>
    </citation>
    <scope>NUCLEOTIDE SEQUENCE [LARGE SCALE GENOMIC DNA]</scope>
    <source>
        <strain evidence="2">S4 / ATCC BAA-846</strain>
        <plasmid evidence="1 2">pAtS4a</plasmid>
    </source>
</reference>
<dbReference type="KEGG" id="avi:Avi_9861"/>
<protein>
    <recommendedName>
        <fullName evidence="3">DUF2946 domain-containing protein</fullName>
    </recommendedName>
</protein>
<keyword evidence="2" id="KW-1185">Reference proteome</keyword>
<evidence type="ECO:0008006" key="3">
    <source>
        <dbReference type="Google" id="ProtNLM"/>
    </source>
</evidence>
<keyword evidence="1" id="KW-0614">Plasmid</keyword>
<accession>B9K627</accession>
<geneLocation type="plasmid" evidence="1 2">
    <name>pAtS4a</name>
</geneLocation>
<dbReference type="EMBL" id="CP000639">
    <property type="protein sequence ID" value="ACM40325.1"/>
    <property type="molecule type" value="Genomic_DNA"/>
</dbReference>
<evidence type="ECO:0000313" key="1">
    <source>
        <dbReference type="EMBL" id="ACM40325.1"/>
    </source>
</evidence>
<proteinExistence type="predicted"/>
<sequence length="94" mass="10218">MFLVAPMAEAASELCDNDLPQALHVETSMGEEARQDDRHHVEQMVCCKSVCSLCNVILPPTNPGVFHVGTGPQRSLHPQQLITGLSYRPVLGPP</sequence>
<name>B9K627_ALLAM</name>
<dbReference type="Proteomes" id="UP000001596">
    <property type="component" value="Plasmid pAtS4a"/>
</dbReference>
<dbReference type="HOGENOM" id="CLU_2379845_0_0_5"/>